<protein>
    <submittedName>
        <fullName evidence="1">Uncharacterized protein</fullName>
    </submittedName>
</protein>
<feature type="non-terminal residue" evidence="1">
    <location>
        <position position="93"/>
    </location>
</feature>
<gene>
    <name evidence="1" type="ORF">BINO364_LOCUS9420</name>
</gene>
<proteinExistence type="predicted"/>
<reference evidence="1" key="1">
    <citation type="submission" date="2021-12" db="EMBL/GenBank/DDBJ databases">
        <authorList>
            <person name="Martin H S."/>
        </authorList>
    </citation>
    <scope>NUCLEOTIDE SEQUENCE</scope>
</reference>
<organism evidence="1 2">
    <name type="scientific">Brenthis ino</name>
    <name type="common">lesser marbled fritillary</name>
    <dbReference type="NCBI Taxonomy" id="405034"/>
    <lineage>
        <taxon>Eukaryota</taxon>
        <taxon>Metazoa</taxon>
        <taxon>Ecdysozoa</taxon>
        <taxon>Arthropoda</taxon>
        <taxon>Hexapoda</taxon>
        <taxon>Insecta</taxon>
        <taxon>Pterygota</taxon>
        <taxon>Neoptera</taxon>
        <taxon>Endopterygota</taxon>
        <taxon>Lepidoptera</taxon>
        <taxon>Glossata</taxon>
        <taxon>Ditrysia</taxon>
        <taxon>Papilionoidea</taxon>
        <taxon>Nymphalidae</taxon>
        <taxon>Heliconiinae</taxon>
        <taxon>Argynnini</taxon>
        <taxon>Brenthis</taxon>
    </lineage>
</organism>
<sequence>MDTHTILSISILASPVRLSLTAGAGRQVRADAAARQSPAALALTTRRAHIDTYRHVRGATLFNVPFLKCQWLRDFFMPVLIDNSNIIRTCSAV</sequence>
<dbReference type="AlphaFoldDB" id="A0A8J9Y928"/>
<evidence type="ECO:0000313" key="2">
    <source>
        <dbReference type="Proteomes" id="UP000838878"/>
    </source>
</evidence>
<dbReference type="Proteomes" id="UP000838878">
    <property type="component" value="Chromosome 4"/>
</dbReference>
<accession>A0A8J9Y928</accession>
<name>A0A8J9Y928_9NEOP</name>
<dbReference type="EMBL" id="OV170224">
    <property type="protein sequence ID" value="CAH0723609.1"/>
    <property type="molecule type" value="Genomic_DNA"/>
</dbReference>
<keyword evidence="2" id="KW-1185">Reference proteome</keyword>
<evidence type="ECO:0000313" key="1">
    <source>
        <dbReference type="EMBL" id="CAH0723609.1"/>
    </source>
</evidence>